<sequence length="187" mass="21812">METLLLLLSSGVIAAFVAQLYTRKNLKTSQYINVITSERIKWIQDVRNEFSVLLSSVIFYLLNSNKIINESSMVITQELIDLVTEEEIEAMTIEFNKNKIISDTIKDEFKTGLSKREIVEKSILLKMKLNPKEDAEIISILDDIINTFSIVSFDVSYQNIRYEVLVNECQNMFKREWDKVKDETRKK</sequence>
<protein>
    <submittedName>
        <fullName evidence="1">Uncharacterized protein</fullName>
    </submittedName>
</protein>
<reference evidence="1 2" key="1">
    <citation type="submission" date="2018-08" db="EMBL/GenBank/DDBJ databases">
        <title>A genome reference for cultivated species of the human gut microbiota.</title>
        <authorList>
            <person name="Zou Y."/>
            <person name="Xue W."/>
            <person name="Luo G."/>
        </authorList>
    </citation>
    <scope>NUCLEOTIDE SEQUENCE [LARGE SCALE GENOMIC DNA]</scope>
    <source>
        <strain evidence="1 2">TF10-34</strain>
    </source>
</reference>
<evidence type="ECO:0000313" key="1">
    <source>
        <dbReference type="EMBL" id="RGK60591.1"/>
    </source>
</evidence>
<dbReference type="RefSeq" id="WP_117684211.1">
    <property type="nucleotide sequence ID" value="NZ_JADNHC010000013.1"/>
</dbReference>
<dbReference type="Proteomes" id="UP000261210">
    <property type="component" value="Unassembled WGS sequence"/>
</dbReference>
<proteinExistence type="predicted"/>
<accession>A0A3E4NBQ4</accession>
<dbReference type="EMBL" id="QSQU01000021">
    <property type="protein sequence ID" value="RGK60591.1"/>
    <property type="molecule type" value="Genomic_DNA"/>
</dbReference>
<evidence type="ECO:0000313" key="2">
    <source>
        <dbReference type="Proteomes" id="UP000261210"/>
    </source>
</evidence>
<dbReference type="AlphaFoldDB" id="A0A3E4NBQ4"/>
<gene>
    <name evidence="1" type="ORF">DXD03_14800</name>
</gene>
<organism evidence="1 2">
    <name type="scientific">Bacteroides xylanisolvens</name>
    <dbReference type="NCBI Taxonomy" id="371601"/>
    <lineage>
        <taxon>Bacteria</taxon>
        <taxon>Pseudomonadati</taxon>
        <taxon>Bacteroidota</taxon>
        <taxon>Bacteroidia</taxon>
        <taxon>Bacteroidales</taxon>
        <taxon>Bacteroidaceae</taxon>
        <taxon>Bacteroides</taxon>
    </lineage>
</organism>
<comment type="caution">
    <text evidence="1">The sequence shown here is derived from an EMBL/GenBank/DDBJ whole genome shotgun (WGS) entry which is preliminary data.</text>
</comment>
<name>A0A3E4NBQ4_9BACE</name>